<dbReference type="PANTHER" id="PTHR33070:SF106">
    <property type="entry name" value="OS08G0553750 PROTEIN"/>
    <property type="match status" value="1"/>
</dbReference>
<reference evidence="2 3" key="1">
    <citation type="submission" date="2012-08" db="EMBL/GenBank/DDBJ databases">
        <title>Oryza genome evolution.</title>
        <authorList>
            <person name="Wing R.A."/>
        </authorList>
    </citation>
    <scope>NUCLEOTIDE SEQUENCE</scope>
</reference>
<feature type="coiled-coil region" evidence="1">
    <location>
        <begin position="158"/>
        <end position="185"/>
    </location>
</feature>
<dbReference type="Proteomes" id="UP000032180">
    <property type="component" value="Chromosome 8"/>
</dbReference>
<dbReference type="eggNOG" id="ENOG502SV3V">
    <property type="taxonomic scope" value="Eukaryota"/>
</dbReference>
<name>A0A0D9XAM5_9ORYZ</name>
<proteinExistence type="predicted"/>
<dbReference type="Gramene" id="LPERR08G19730.1">
    <property type="protein sequence ID" value="LPERR08G19730.1"/>
    <property type="gene ID" value="LPERR08G19730"/>
</dbReference>
<evidence type="ECO:0000313" key="2">
    <source>
        <dbReference type="EnsemblPlants" id="LPERR08G19730.1"/>
    </source>
</evidence>
<dbReference type="STRING" id="77586.A0A0D9XAM5"/>
<organism evidence="2 3">
    <name type="scientific">Leersia perrieri</name>
    <dbReference type="NCBI Taxonomy" id="77586"/>
    <lineage>
        <taxon>Eukaryota</taxon>
        <taxon>Viridiplantae</taxon>
        <taxon>Streptophyta</taxon>
        <taxon>Embryophyta</taxon>
        <taxon>Tracheophyta</taxon>
        <taxon>Spermatophyta</taxon>
        <taxon>Magnoliopsida</taxon>
        <taxon>Liliopsida</taxon>
        <taxon>Poales</taxon>
        <taxon>Poaceae</taxon>
        <taxon>BOP clade</taxon>
        <taxon>Oryzoideae</taxon>
        <taxon>Oryzeae</taxon>
        <taxon>Oryzinae</taxon>
        <taxon>Leersia</taxon>
    </lineage>
</organism>
<dbReference type="GO" id="GO:0048367">
    <property type="term" value="P:shoot system development"/>
    <property type="evidence" value="ECO:0007669"/>
    <property type="project" value="InterPro"/>
</dbReference>
<dbReference type="Pfam" id="PF03087">
    <property type="entry name" value="BPS1"/>
    <property type="match status" value="1"/>
</dbReference>
<reference evidence="3" key="2">
    <citation type="submission" date="2013-12" db="EMBL/GenBank/DDBJ databases">
        <authorList>
            <person name="Yu Y."/>
            <person name="Lee S."/>
            <person name="de Baynast K."/>
            <person name="Wissotski M."/>
            <person name="Liu L."/>
            <person name="Talag J."/>
            <person name="Goicoechea J."/>
            <person name="Angelova A."/>
            <person name="Jetty R."/>
            <person name="Kudrna D."/>
            <person name="Golser W."/>
            <person name="Rivera L."/>
            <person name="Zhang J."/>
            <person name="Wing R."/>
        </authorList>
    </citation>
    <scope>NUCLEOTIDE SEQUENCE</scope>
</reference>
<dbReference type="PANTHER" id="PTHR33070">
    <property type="entry name" value="OS06G0725500 PROTEIN"/>
    <property type="match status" value="1"/>
</dbReference>
<accession>A0A0D9XAM5</accession>
<dbReference type="EnsemblPlants" id="LPERR08G19730.1">
    <property type="protein sequence ID" value="LPERR08G19730.1"/>
    <property type="gene ID" value="LPERR08G19730"/>
</dbReference>
<reference evidence="2" key="3">
    <citation type="submission" date="2015-04" db="UniProtKB">
        <authorList>
            <consortium name="EnsemblPlants"/>
        </authorList>
    </citation>
    <scope>IDENTIFICATION</scope>
</reference>
<evidence type="ECO:0000313" key="3">
    <source>
        <dbReference type="Proteomes" id="UP000032180"/>
    </source>
</evidence>
<dbReference type="AlphaFoldDB" id="A0A0D9XAM5"/>
<dbReference type="HOGENOM" id="CLU_017798_6_0_1"/>
<keyword evidence="3" id="KW-1185">Reference proteome</keyword>
<evidence type="ECO:0000256" key="1">
    <source>
        <dbReference type="SAM" id="Coils"/>
    </source>
</evidence>
<dbReference type="InterPro" id="IPR004320">
    <property type="entry name" value="BPS1_pln"/>
</dbReference>
<keyword evidence="1" id="KW-0175">Coiled coil</keyword>
<sequence length="206" mass="23645">MCDGLRKLGDIYNCIEELICTPGNQVSLCQKLQRKLVEEELGRSLVLLDLCNTMQESFIELRMSVRELTLAIKRGEDASVQVKAYIRLTKKAHKQFKKVSKKTTSDKIDCRVVKLLAEAREITISLLESVRYMYIARLRLKSTSCLLSKRIATPKRSLVSKKSKVMCEEEQLQELELTFKDLESGVELLFRRLIQSRVSLLNTLSS</sequence>
<protein>
    <submittedName>
        <fullName evidence="2">Uncharacterized protein</fullName>
    </submittedName>
</protein>
<dbReference type="GO" id="GO:0048364">
    <property type="term" value="P:root development"/>
    <property type="evidence" value="ECO:0007669"/>
    <property type="project" value="InterPro"/>
</dbReference>